<keyword evidence="1" id="KW-1133">Transmembrane helix</keyword>
<dbReference type="Proteomes" id="UP000218765">
    <property type="component" value="Chromosome"/>
</dbReference>
<keyword evidence="1" id="KW-0472">Membrane</keyword>
<keyword evidence="1" id="KW-0812">Transmembrane</keyword>
<evidence type="ECO:0000313" key="3">
    <source>
        <dbReference type="EMBL" id="BAZ94969.1"/>
    </source>
</evidence>
<keyword evidence="2" id="KW-0732">Signal</keyword>
<keyword evidence="3" id="KW-0808">Transferase</keyword>
<feature type="signal peptide" evidence="2">
    <location>
        <begin position="1"/>
        <end position="19"/>
    </location>
</feature>
<dbReference type="AlphaFoldDB" id="A0A1Z4VTK0"/>
<sequence>MKQLLIIIFALCFGQQAFAASTVAGIDFVDIADVLDASTGSFNSNSVSGTGSIVDGNAASYIWSNDAPASVDVSFGGDMFDVSEVDLTVLFVGDGGHAGTVTLLGGSSGGSSAGFSIADGENYTGHNSEQGETLYGIYAATIDLSGFSGTFSGVRLDISGASAVPSLLGTTAPVPVPAAVWLFGSGLLGLVGVARRRATA</sequence>
<evidence type="ECO:0000256" key="2">
    <source>
        <dbReference type="SAM" id="SignalP"/>
    </source>
</evidence>
<dbReference type="InterPro" id="IPR022472">
    <property type="entry name" value="VPLPA-CTERM"/>
</dbReference>
<dbReference type="KEGG" id="ttc:FOKN1_2599"/>
<feature type="chain" id="PRO_5012712564" evidence="2">
    <location>
        <begin position="20"/>
        <end position="200"/>
    </location>
</feature>
<evidence type="ECO:0000313" key="4">
    <source>
        <dbReference type="Proteomes" id="UP000218765"/>
    </source>
</evidence>
<feature type="transmembrane region" description="Helical" evidence="1">
    <location>
        <begin position="174"/>
        <end position="194"/>
    </location>
</feature>
<organism evidence="3 4">
    <name type="scientific">Thiohalobacter thiocyanaticus</name>
    <dbReference type="NCBI Taxonomy" id="585455"/>
    <lineage>
        <taxon>Bacteria</taxon>
        <taxon>Pseudomonadati</taxon>
        <taxon>Pseudomonadota</taxon>
        <taxon>Gammaproteobacteria</taxon>
        <taxon>Thiohalobacterales</taxon>
        <taxon>Thiohalobacteraceae</taxon>
        <taxon>Thiohalobacter</taxon>
    </lineage>
</organism>
<dbReference type="GO" id="GO:0016740">
    <property type="term" value="F:transferase activity"/>
    <property type="evidence" value="ECO:0007669"/>
    <property type="project" value="UniProtKB-KW"/>
</dbReference>
<gene>
    <name evidence="3" type="ORF">FOKN1_2599</name>
</gene>
<protein>
    <submittedName>
        <fullName evidence="3">Glycosyltransferase</fullName>
    </submittedName>
</protein>
<dbReference type="EMBL" id="AP018052">
    <property type="protein sequence ID" value="BAZ94969.1"/>
    <property type="molecule type" value="Genomic_DNA"/>
</dbReference>
<keyword evidence="4" id="KW-1185">Reference proteome</keyword>
<proteinExistence type="predicted"/>
<dbReference type="NCBIfam" id="TIGR03370">
    <property type="entry name" value="VPLPA-CTERM"/>
    <property type="match status" value="1"/>
</dbReference>
<dbReference type="RefSeq" id="WP_096367001.1">
    <property type="nucleotide sequence ID" value="NZ_AP018052.1"/>
</dbReference>
<name>A0A1Z4VTK0_9GAMM</name>
<evidence type="ECO:0000256" key="1">
    <source>
        <dbReference type="SAM" id="Phobius"/>
    </source>
</evidence>
<accession>A0A1Z4VTK0</accession>
<reference evidence="3 4" key="1">
    <citation type="submission" date="2017-05" db="EMBL/GenBank/DDBJ databases">
        <title>Thiocyanate degradation by Thiohalobacter thiocyanaticus FOKN1.</title>
        <authorList>
            <person name="Oshiki M."/>
            <person name="Fukushima T."/>
            <person name="Kawano S."/>
            <person name="Nakagawa J."/>
        </authorList>
    </citation>
    <scope>NUCLEOTIDE SEQUENCE [LARGE SCALE GENOMIC DNA]</scope>
    <source>
        <strain evidence="3 4">FOKN1</strain>
    </source>
</reference>